<feature type="domain" description="Putative zinc-finger" evidence="3">
    <location>
        <begin position="24"/>
        <end position="57"/>
    </location>
</feature>
<dbReference type="InterPro" id="IPR041916">
    <property type="entry name" value="Anti_sigma_zinc_sf"/>
</dbReference>
<evidence type="ECO:0000256" key="2">
    <source>
        <dbReference type="SAM" id="Phobius"/>
    </source>
</evidence>
<evidence type="ECO:0000313" key="5">
    <source>
        <dbReference type="Proteomes" id="UP000028725"/>
    </source>
</evidence>
<gene>
    <name evidence="4" type="ORF">DB31_4736</name>
</gene>
<organism evidence="4 5">
    <name type="scientific">Hyalangium minutum</name>
    <dbReference type="NCBI Taxonomy" id="394096"/>
    <lineage>
        <taxon>Bacteria</taxon>
        <taxon>Pseudomonadati</taxon>
        <taxon>Myxococcota</taxon>
        <taxon>Myxococcia</taxon>
        <taxon>Myxococcales</taxon>
        <taxon>Cystobacterineae</taxon>
        <taxon>Archangiaceae</taxon>
        <taxon>Hyalangium</taxon>
    </lineage>
</organism>
<accession>A0A085VZG0</accession>
<reference evidence="4 5" key="1">
    <citation type="submission" date="2014-04" db="EMBL/GenBank/DDBJ databases">
        <title>Genome assembly of Hyalangium minutum DSM 14724.</title>
        <authorList>
            <person name="Sharma G."/>
            <person name="Subramanian S."/>
        </authorList>
    </citation>
    <scope>NUCLEOTIDE SEQUENCE [LARGE SCALE GENOMIC DNA]</scope>
    <source>
        <strain evidence="4 5">DSM 14724</strain>
    </source>
</reference>
<evidence type="ECO:0000256" key="1">
    <source>
        <dbReference type="SAM" id="MobiDB-lite"/>
    </source>
</evidence>
<keyword evidence="5" id="KW-1185">Reference proteome</keyword>
<dbReference type="AlphaFoldDB" id="A0A085VZG0"/>
<feature type="transmembrane region" description="Helical" evidence="2">
    <location>
        <begin position="115"/>
        <end position="140"/>
    </location>
</feature>
<dbReference type="EMBL" id="JMCB01000028">
    <property type="protein sequence ID" value="KFE60823.1"/>
    <property type="molecule type" value="Genomic_DNA"/>
</dbReference>
<dbReference type="STRING" id="394096.DB31_4736"/>
<dbReference type="InterPro" id="IPR027383">
    <property type="entry name" value="Znf_put"/>
</dbReference>
<evidence type="ECO:0000313" key="4">
    <source>
        <dbReference type="EMBL" id="KFE60823.1"/>
    </source>
</evidence>
<name>A0A085VZG0_9BACT</name>
<keyword evidence="2" id="KW-0812">Transmembrane</keyword>
<proteinExistence type="predicted"/>
<comment type="caution">
    <text evidence="4">The sequence shown here is derived from an EMBL/GenBank/DDBJ whole genome shotgun (WGS) entry which is preliminary data.</text>
</comment>
<dbReference type="Pfam" id="PF13490">
    <property type="entry name" value="zf-HC2"/>
    <property type="match status" value="1"/>
</dbReference>
<keyword evidence="2" id="KW-0472">Membrane</keyword>
<feature type="region of interest" description="Disordered" evidence="1">
    <location>
        <begin position="183"/>
        <end position="236"/>
    </location>
</feature>
<sequence length="236" mass="25580">MGRSRHTETATNNQGEAMAGNPACERFIPLLSPYIDGEVSPTERVNIERHLSACKVCTGRAADLRAESGLLRVGLDMAVDEVDFKDFAQKVMARVTPDRPPLLERLRLSLSEMFLYQRTAVFSSLATAAVVLLVAIPLLWGNRAPVGYAGERMKVQAVRSLDPARLAPVVMETDDGSTIIWTVEQDEEPPPHDATPALGNESRSDEQGTDEAPQGALKPKPLSPQQKDPAPKGGSL</sequence>
<dbReference type="Gene3D" id="1.10.10.1320">
    <property type="entry name" value="Anti-sigma factor, zinc-finger domain"/>
    <property type="match status" value="1"/>
</dbReference>
<keyword evidence="2" id="KW-1133">Transmembrane helix</keyword>
<evidence type="ECO:0000259" key="3">
    <source>
        <dbReference type="Pfam" id="PF13490"/>
    </source>
</evidence>
<protein>
    <recommendedName>
        <fullName evidence="3">Putative zinc-finger domain-containing protein</fullName>
    </recommendedName>
</protein>
<dbReference type="PATRIC" id="fig|394096.3.peg.8467"/>
<dbReference type="Proteomes" id="UP000028725">
    <property type="component" value="Unassembled WGS sequence"/>
</dbReference>